<evidence type="ECO:0000256" key="3">
    <source>
        <dbReference type="ARBA" id="ARBA00022833"/>
    </source>
</evidence>
<comment type="caution">
    <text evidence="6">The sequence shown here is derived from an EMBL/GenBank/DDBJ whole genome shotgun (WGS) entry which is preliminary data.</text>
</comment>
<keyword evidence="3" id="KW-0862">Zinc</keyword>
<organism evidence="6 7">
    <name type="scientific">Roridomyces roridus</name>
    <dbReference type="NCBI Taxonomy" id="1738132"/>
    <lineage>
        <taxon>Eukaryota</taxon>
        <taxon>Fungi</taxon>
        <taxon>Dikarya</taxon>
        <taxon>Basidiomycota</taxon>
        <taxon>Agaricomycotina</taxon>
        <taxon>Agaricomycetes</taxon>
        <taxon>Agaricomycetidae</taxon>
        <taxon>Agaricales</taxon>
        <taxon>Marasmiineae</taxon>
        <taxon>Mycenaceae</taxon>
        <taxon>Roridomyces</taxon>
    </lineage>
</organism>
<dbReference type="Gene3D" id="6.10.140.2220">
    <property type="match status" value="1"/>
</dbReference>
<proteinExistence type="predicted"/>
<evidence type="ECO:0000256" key="1">
    <source>
        <dbReference type="ARBA" id="ARBA00022723"/>
    </source>
</evidence>
<dbReference type="InterPro" id="IPR002893">
    <property type="entry name" value="Znf_MYND"/>
</dbReference>
<keyword evidence="2 4" id="KW-0863">Zinc-finger</keyword>
<dbReference type="AlphaFoldDB" id="A0AAD7FC14"/>
<sequence>MLNQSDHGVTEYSQLLGLTIPPLLVSYSVIVEMKASFARVEQLAQQVGLSQSLLNPCWGSLKTMVRDRSQLVEGWEASKRTWPPVRCDNLECDQVTLNDAFRRCAGCSTIVYCSRECQRADWIAGHREECHVLLPVHREVITELGMSHRESDYYHFRFQICMDIVRLMLQTTSDTPFFVAFDYTRPTGVNVSVLTLDRMGPAEAVPHLGRLARGRGRLMLHWIRFGTGSSGCTAPFPLRLTSSQLGAILKGRRKFWYGT</sequence>
<evidence type="ECO:0000256" key="4">
    <source>
        <dbReference type="PROSITE-ProRule" id="PRU00134"/>
    </source>
</evidence>
<dbReference type="SUPFAM" id="SSF144232">
    <property type="entry name" value="HIT/MYND zinc finger-like"/>
    <property type="match status" value="1"/>
</dbReference>
<dbReference type="GO" id="GO:0008270">
    <property type="term" value="F:zinc ion binding"/>
    <property type="evidence" value="ECO:0007669"/>
    <property type="project" value="UniProtKB-KW"/>
</dbReference>
<feature type="domain" description="MYND-type" evidence="5">
    <location>
        <begin position="89"/>
        <end position="130"/>
    </location>
</feature>
<evidence type="ECO:0000259" key="5">
    <source>
        <dbReference type="PROSITE" id="PS50865"/>
    </source>
</evidence>
<accession>A0AAD7FC14</accession>
<dbReference type="Proteomes" id="UP001221142">
    <property type="component" value="Unassembled WGS sequence"/>
</dbReference>
<dbReference type="EMBL" id="JARKIF010000025">
    <property type="protein sequence ID" value="KAJ7614916.1"/>
    <property type="molecule type" value="Genomic_DNA"/>
</dbReference>
<evidence type="ECO:0000313" key="7">
    <source>
        <dbReference type="Proteomes" id="UP001221142"/>
    </source>
</evidence>
<evidence type="ECO:0000256" key="2">
    <source>
        <dbReference type="ARBA" id="ARBA00022771"/>
    </source>
</evidence>
<dbReference type="PROSITE" id="PS50865">
    <property type="entry name" value="ZF_MYND_2"/>
    <property type="match status" value="1"/>
</dbReference>
<protein>
    <recommendedName>
        <fullName evidence="5">MYND-type domain-containing protein</fullName>
    </recommendedName>
</protein>
<keyword evidence="7" id="KW-1185">Reference proteome</keyword>
<keyword evidence="1" id="KW-0479">Metal-binding</keyword>
<evidence type="ECO:0000313" key="6">
    <source>
        <dbReference type="EMBL" id="KAJ7614916.1"/>
    </source>
</evidence>
<dbReference type="Pfam" id="PF01753">
    <property type="entry name" value="zf-MYND"/>
    <property type="match status" value="1"/>
</dbReference>
<name>A0AAD7FC14_9AGAR</name>
<gene>
    <name evidence="6" type="ORF">FB45DRAFT_936420</name>
</gene>
<reference evidence="6" key="1">
    <citation type="submission" date="2023-03" db="EMBL/GenBank/DDBJ databases">
        <title>Massive genome expansion in bonnet fungi (Mycena s.s.) driven by repeated elements and novel gene families across ecological guilds.</title>
        <authorList>
            <consortium name="Lawrence Berkeley National Laboratory"/>
            <person name="Harder C.B."/>
            <person name="Miyauchi S."/>
            <person name="Viragh M."/>
            <person name="Kuo A."/>
            <person name="Thoen E."/>
            <person name="Andreopoulos B."/>
            <person name="Lu D."/>
            <person name="Skrede I."/>
            <person name="Drula E."/>
            <person name="Henrissat B."/>
            <person name="Morin E."/>
            <person name="Kohler A."/>
            <person name="Barry K."/>
            <person name="LaButti K."/>
            <person name="Morin E."/>
            <person name="Salamov A."/>
            <person name="Lipzen A."/>
            <person name="Mereny Z."/>
            <person name="Hegedus B."/>
            <person name="Baldrian P."/>
            <person name="Stursova M."/>
            <person name="Weitz H."/>
            <person name="Taylor A."/>
            <person name="Grigoriev I.V."/>
            <person name="Nagy L.G."/>
            <person name="Martin F."/>
            <person name="Kauserud H."/>
        </authorList>
    </citation>
    <scope>NUCLEOTIDE SEQUENCE</scope>
    <source>
        <strain evidence="6">9284</strain>
    </source>
</reference>